<evidence type="ECO:0000313" key="2">
    <source>
        <dbReference type="EMBL" id="GMN66919.1"/>
    </source>
</evidence>
<feature type="coiled-coil region" evidence="1">
    <location>
        <begin position="262"/>
        <end position="289"/>
    </location>
</feature>
<comment type="caution">
    <text evidence="3">The sequence shown here is derived from an EMBL/GenBank/DDBJ whole genome shotgun (WGS) entry which is preliminary data.</text>
</comment>
<protein>
    <submittedName>
        <fullName evidence="3">Uncharacterized protein</fullName>
    </submittedName>
</protein>
<evidence type="ECO:0000313" key="4">
    <source>
        <dbReference type="EMBL" id="GMN66940.1"/>
    </source>
</evidence>
<dbReference type="EMBL" id="BTGU01000384">
    <property type="protein sequence ID" value="GMN66944.1"/>
    <property type="molecule type" value="Genomic_DNA"/>
</dbReference>
<dbReference type="EMBL" id="BTGU01000381">
    <property type="protein sequence ID" value="GMN66919.1"/>
    <property type="molecule type" value="Genomic_DNA"/>
</dbReference>
<evidence type="ECO:0000256" key="1">
    <source>
        <dbReference type="SAM" id="Coils"/>
    </source>
</evidence>
<dbReference type="Proteomes" id="UP001187192">
    <property type="component" value="Unassembled WGS sequence"/>
</dbReference>
<proteinExistence type="predicted"/>
<keyword evidence="6" id="KW-1185">Reference proteome</keyword>
<sequence>MGNQSSEMHVDTAVSELELQEMKAPRHNSPRTAERIKNSVKQVEEEATELSQFDGGSGNRARNNARGCYNWFADNFSMMLLGCFGMSLGDEYEGTEENIRIPLITGSTKIDADIEGSGSGKKSFLEWLNHNELDQSDEEWDSTLTRLKDGVTQLGIGLSHLLLRFLILASERGDNTEIFDIFRDILGPRIHGDNETFVVVKRVLNLVEKAEKAVANLKNEGKEMLICTKRKDSIDLALNFCSQILALHLLVSEDLLTKSDLVKKMEESFGEVEKEMNKIEQYINTLREQLLPSVEEDSEAVEFLESQLKVREMWSGFGLDHREEYEQRGD</sequence>
<keyword evidence="1" id="KW-0175">Coiled coil</keyword>
<evidence type="ECO:0000313" key="5">
    <source>
        <dbReference type="EMBL" id="GMN66944.1"/>
    </source>
</evidence>
<gene>
    <name evidence="2" type="ORF">TIFTF001_035981</name>
    <name evidence="3" type="ORF">TIFTF001_035988</name>
    <name evidence="4" type="ORF">TIFTF001_036002</name>
    <name evidence="5" type="ORF">TIFTF001_036009</name>
</gene>
<dbReference type="EMBL" id="BTGU01000382">
    <property type="protein sequence ID" value="GMN66923.1"/>
    <property type="molecule type" value="Genomic_DNA"/>
</dbReference>
<dbReference type="EMBL" id="BTGU01000383">
    <property type="protein sequence ID" value="GMN66940.1"/>
    <property type="molecule type" value="Genomic_DNA"/>
</dbReference>
<reference evidence="3" key="1">
    <citation type="submission" date="2023-07" db="EMBL/GenBank/DDBJ databases">
        <title>draft genome sequence of fig (Ficus carica).</title>
        <authorList>
            <person name="Takahashi T."/>
            <person name="Nishimura K."/>
        </authorList>
    </citation>
    <scope>NUCLEOTIDE SEQUENCE</scope>
</reference>
<dbReference type="Gramene" id="FCD_00027188-RA">
    <property type="protein sequence ID" value="FCD_00027188-RA:cds"/>
    <property type="gene ID" value="FCD_00027188"/>
</dbReference>
<evidence type="ECO:0000313" key="3">
    <source>
        <dbReference type="EMBL" id="GMN66923.1"/>
    </source>
</evidence>
<accession>A0AA88E3D2</accession>
<organism evidence="3 6">
    <name type="scientific">Ficus carica</name>
    <name type="common">Common fig</name>
    <dbReference type="NCBI Taxonomy" id="3494"/>
    <lineage>
        <taxon>Eukaryota</taxon>
        <taxon>Viridiplantae</taxon>
        <taxon>Streptophyta</taxon>
        <taxon>Embryophyta</taxon>
        <taxon>Tracheophyta</taxon>
        <taxon>Spermatophyta</taxon>
        <taxon>Magnoliopsida</taxon>
        <taxon>eudicotyledons</taxon>
        <taxon>Gunneridae</taxon>
        <taxon>Pentapetalae</taxon>
        <taxon>rosids</taxon>
        <taxon>fabids</taxon>
        <taxon>Rosales</taxon>
        <taxon>Moraceae</taxon>
        <taxon>Ficeae</taxon>
        <taxon>Ficus</taxon>
    </lineage>
</organism>
<name>A0AA88E3D2_FICCA</name>
<dbReference type="AlphaFoldDB" id="A0AA88E3D2"/>
<evidence type="ECO:0000313" key="6">
    <source>
        <dbReference type="Proteomes" id="UP001187192"/>
    </source>
</evidence>